<dbReference type="WBParaSite" id="SSLN_0000382801-mRNA-1">
    <property type="protein sequence ID" value="SSLN_0000382801-mRNA-1"/>
    <property type="gene ID" value="SSLN_0000382801"/>
</dbReference>
<dbReference type="EMBL" id="UYSU01032628">
    <property type="protein sequence ID" value="VDL90096.1"/>
    <property type="molecule type" value="Genomic_DNA"/>
</dbReference>
<protein>
    <submittedName>
        <fullName evidence="1 3">Uncharacterized protein</fullName>
    </submittedName>
</protein>
<reference evidence="3" key="1">
    <citation type="submission" date="2016-06" db="UniProtKB">
        <authorList>
            <consortium name="WormBaseParasite"/>
        </authorList>
    </citation>
    <scope>IDENTIFICATION</scope>
</reference>
<accession>A0A183SHL3</accession>
<gene>
    <name evidence="1" type="ORF">SSLN_LOCUS3711</name>
</gene>
<evidence type="ECO:0000313" key="3">
    <source>
        <dbReference type="WBParaSite" id="SSLN_0000382801-mRNA-1"/>
    </source>
</evidence>
<dbReference type="AlphaFoldDB" id="A0A183SHL3"/>
<organism evidence="3">
    <name type="scientific">Schistocephalus solidus</name>
    <name type="common">Tapeworm</name>
    <dbReference type="NCBI Taxonomy" id="70667"/>
    <lineage>
        <taxon>Eukaryota</taxon>
        <taxon>Metazoa</taxon>
        <taxon>Spiralia</taxon>
        <taxon>Lophotrochozoa</taxon>
        <taxon>Platyhelminthes</taxon>
        <taxon>Cestoda</taxon>
        <taxon>Eucestoda</taxon>
        <taxon>Diphyllobothriidea</taxon>
        <taxon>Diphyllobothriidae</taxon>
        <taxon>Schistocephalus</taxon>
    </lineage>
</organism>
<dbReference type="Proteomes" id="UP000275846">
    <property type="component" value="Unassembled WGS sequence"/>
</dbReference>
<evidence type="ECO:0000313" key="1">
    <source>
        <dbReference type="EMBL" id="VDL90096.1"/>
    </source>
</evidence>
<reference evidence="1 2" key="2">
    <citation type="submission" date="2018-11" db="EMBL/GenBank/DDBJ databases">
        <authorList>
            <consortium name="Pathogen Informatics"/>
        </authorList>
    </citation>
    <scope>NUCLEOTIDE SEQUENCE [LARGE SCALE GENOMIC DNA]</scope>
    <source>
        <strain evidence="1 2">NST_G2</strain>
    </source>
</reference>
<sequence length="169" mass="17665">MLSVGVTELDMAVFVPDLRPPLPGSTVPVGLSPASGLLDSVITSGSGGGGPLPPSCLPEQPIGAQILCLTGVSRRYLGEALTKQLEARLSSSVSEHTPLLSRHPLALFHRRCMDKSPGPASSSLPIFSLAPPPMTLNNLLSILSPNHPQMPTAVAEITLRRHLLGLQAC</sequence>
<keyword evidence="2" id="KW-1185">Reference proteome</keyword>
<proteinExistence type="predicted"/>
<name>A0A183SHL3_SCHSO</name>
<evidence type="ECO:0000313" key="2">
    <source>
        <dbReference type="Proteomes" id="UP000275846"/>
    </source>
</evidence>